<dbReference type="Gene3D" id="3.10.350.10">
    <property type="entry name" value="LysM domain"/>
    <property type="match status" value="1"/>
</dbReference>
<evidence type="ECO:0000259" key="2">
    <source>
        <dbReference type="PROSITE" id="PS51782"/>
    </source>
</evidence>
<name>A0A1W9S1K1_9BACT</name>
<evidence type="ECO:0000313" key="4">
    <source>
        <dbReference type="Proteomes" id="UP000192611"/>
    </source>
</evidence>
<gene>
    <name evidence="3" type="ORF">B6D57_02310</name>
</gene>
<dbReference type="InterPro" id="IPR036779">
    <property type="entry name" value="LysM_dom_sf"/>
</dbReference>
<dbReference type="CDD" id="cd00118">
    <property type="entry name" value="LysM"/>
    <property type="match status" value="1"/>
</dbReference>
<keyword evidence="1" id="KW-1133">Transmembrane helix</keyword>
<dbReference type="InterPro" id="IPR018392">
    <property type="entry name" value="LysM"/>
</dbReference>
<accession>A0A1W9S1K1</accession>
<evidence type="ECO:0000256" key="1">
    <source>
        <dbReference type="SAM" id="Phobius"/>
    </source>
</evidence>
<comment type="caution">
    <text evidence="3">The sequence shown here is derived from an EMBL/GenBank/DDBJ whole genome shotgun (WGS) entry which is preliminary data.</text>
</comment>
<evidence type="ECO:0000313" key="3">
    <source>
        <dbReference type="EMBL" id="OQX90683.1"/>
    </source>
</evidence>
<dbReference type="Gene3D" id="2.40.160.60">
    <property type="entry name" value="Outer membrane protein transport protein (OMPP1/FadL/TodX)"/>
    <property type="match status" value="1"/>
</dbReference>
<keyword evidence="1" id="KW-0472">Membrane</keyword>
<feature type="domain" description="LysM" evidence="2">
    <location>
        <begin position="492"/>
        <end position="541"/>
    </location>
</feature>
<proteinExistence type="predicted"/>
<dbReference type="AlphaFoldDB" id="A0A1W9S1K1"/>
<dbReference type="PROSITE" id="PS51782">
    <property type="entry name" value="LYSM"/>
    <property type="match status" value="1"/>
</dbReference>
<dbReference type="EMBL" id="NATQ01000034">
    <property type="protein sequence ID" value="OQX90683.1"/>
    <property type="molecule type" value="Genomic_DNA"/>
</dbReference>
<dbReference type="InterPro" id="IPR052196">
    <property type="entry name" value="Bact_Kbp"/>
</dbReference>
<dbReference type="PANTHER" id="PTHR34700:SF4">
    <property type="entry name" value="PHAGE-LIKE ELEMENT PBSX PROTEIN XKDP"/>
    <property type="match status" value="1"/>
</dbReference>
<reference evidence="4" key="1">
    <citation type="submission" date="2017-03" db="EMBL/GenBank/DDBJ databases">
        <title>Novel pathways for hydrocarbon cycling and metabolic interdependencies in hydrothermal sediment communities.</title>
        <authorList>
            <person name="Dombrowski N."/>
            <person name="Seitz K."/>
            <person name="Teske A."/>
            <person name="Baker B."/>
        </authorList>
    </citation>
    <scope>NUCLEOTIDE SEQUENCE [LARGE SCALE GENOMIC DNA]</scope>
</reference>
<organism evidence="3 4">
    <name type="scientific">Candidatus Coatesbacteria bacterium 4484_99</name>
    <dbReference type="NCBI Taxonomy" id="1970774"/>
    <lineage>
        <taxon>Bacteria</taxon>
        <taxon>Candidatus Coatesiibacteriota</taxon>
    </lineage>
</organism>
<keyword evidence="1" id="KW-0812">Transmembrane</keyword>
<sequence length="545" mass="61791">MILSYKYQFFVVLIISVLLAGFGLTNFEFQPSVASSGMGGVLTLGYPLPSCIGLNPSLLSLISKQVVETSFTKLYWGLDDGELTSGYLGYVQPGGRLGVFGINARTDLDDLKTDFIVSASYANSFISPGRISLGANINLFTRLYRENSGIVDDPAFEGDYHSQTLGVDVGLLMRPVNPVSMGLSFFNINKPTFSLGEDNILPLKARFDLGFNIHHIRPSFSVSYNRYWNTNDSDISFCFGFETGLFRERMQIRAGYDEDNLSCGLGLKFPGKNLDFAFDYAFQLPLDRERMSDTIGTHRAGLSFIFGRSQRIFKDKRQLKTYTFHFKDELLSEVVVRADRDMEYKLQVDAKSKLSPNQIDIDEIEAPEEVEYGLVKVNSSFSPLDVDSIRVITRIERQWIDDYNITSDNIRLRLVSVAGEEILDYIPVLAYSDDEYYYFETKVDILGPMVLSAYVIPVEEVPEIEEVAEVVEVAELEEMPEVEKEMTGEWPKEHTVVEGECLFIIAGFAYHDPFRWPLIYNANRDKIKDPHWIYPGQVFIIPAPE</sequence>
<dbReference type="PANTHER" id="PTHR34700">
    <property type="entry name" value="POTASSIUM BINDING PROTEIN KBP"/>
    <property type="match status" value="1"/>
</dbReference>
<protein>
    <recommendedName>
        <fullName evidence="2">LysM domain-containing protein</fullName>
    </recommendedName>
</protein>
<feature type="transmembrane region" description="Helical" evidence="1">
    <location>
        <begin position="7"/>
        <end position="27"/>
    </location>
</feature>
<dbReference type="Proteomes" id="UP000192611">
    <property type="component" value="Unassembled WGS sequence"/>
</dbReference>